<evidence type="ECO:0000313" key="3">
    <source>
        <dbReference type="Proteomes" id="UP000488299"/>
    </source>
</evidence>
<proteinExistence type="predicted"/>
<gene>
    <name evidence="2" type="ORF">F5984_19470</name>
</gene>
<evidence type="ECO:0000313" key="2">
    <source>
        <dbReference type="EMBL" id="KAB7727943.1"/>
    </source>
</evidence>
<dbReference type="Pfam" id="PF13100">
    <property type="entry name" value="OstA_2"/>
    <property type="match status" value="1"/>
</dbReference>
<name>A0A7J5TVJ4_9BACT</name>
<dbReference type="EMBL" id="WELI01000009">
    <property type="protein sequence ID" value="KAB7727943.1"/>
    <property type="molecule type" value="Genomic_DNA"/>
</dbReference>
<sequence length="599" mass="67284">MRISILTTLLLTACWLPGWAQVGRPPMSGGNSGPVEKVELLPPGADSLVVLNDPGQVIRKLYNNVRFRHKGVLMYCDQAIQNVTTNVIEAYGNVRILQGDTISVRADTMYYYGNVRQANLRGRVTMKDRKMTLTTGQLDYDMAMGVAHYPNKGRIVDRENILTSQEGFYDTRTKQFTFRQNVRLVNPKYTLTADNLLYNSLTKIADFQGPTKIVNKDGTLLASQGQYNTVTRVSNFQQRATVETPKYTLTGDTLFYDNNTDLGIARGNVVMVAKEDKTIITGEHTRYNGRIGISRVTGNAVVKSVVSNQDTLFMRADTLFSYDTPRDTARTKPKPGTKPVRKLIGQRNVVVFKSDLQSRCDSLVYDVADSTIYFFKKPIIWSQQYQLEADSVTAKMKNNRIDRMFLRTRSFVVARDTLQNFNQIKGRAITAYFQTKNDTIRAITSTMPTSTTGAKGKLPARPAVATNAPSNTVAAPFTVRQNTVLDRVIVEGNGQSIYFAVDDKNKLVGMNRVECSRMNIDFERQKVNEIRFYGQPDSQFIPPQEITGPKKELEGFRWRTADKPGKSDVINYKPLVKKTEKTTASVKPSAAEPVLNTKK</sequence>
<dbReference type="RefSeq" id="WP_152125894.1">
    <property type="nucleotide sequence ID" value="NZ_WELI01000009.1"/>
</dbReference>
<dbReference type="InterPro" id="IPR005653">
    <property type="entry name" value="OstA-like_N"/>
</dbReference>
<comment type="caution">
    <text evidence="2">The sequence shown here is derived from an EMBL/GenBank/DDBJ whole genome shotgun (WGS) entry which is preliminary data.</text>
</comment>
<organism evidence="2 3">
    <name type="scientific">Rudanella paleaurantiibacter</name>
    <dbReference type="NCBI Taxonomy" id="2614655"/>
    <lineage>
        <taxon>Bacteria</taxon>
        <taxon>Pseudomonadati</taxon>
        <taxon>Bacteroidota</taxon>
        <taxon>Cytophagia</taxon>
        <taxon>Cytophagales</taxon>
        <taxon>Cytophagaceae</taxon>
        <taxon>Rudanella</taxon>
    </lineage>
</organism>
<dbReference type="Gene3D" id="2.60.450.10">
    <property type="entry name" value="Lipopolysaccharide (LPS) transport protein A like domain"/>
    <property type="match status" value="3"/>
</dbReference>
<dbReference type="AlphaFoldDB" id="A0A7J5TVJ4"/>
<keyword evidence="3" id="KW-1185">Reference proteome</keyword>
<evidence type="ECO:0000259" key="1">
    <source>
        <dbReference type="Pfam" id="PF13100"/>
    </source>
</evidence>
<reference evidence="2 3" key="1">
    <citation type="submission" date="2019-10" db="EMBL/GenBank/DDBJ databases">
        <title>Rudanella paleaurantiibacter sp. nov., isolated from sludge.</title>
        <authorList>
            <person name="Xu S.Q."/>
        </authorList>
    </citation>
    <scope>NUCLEOTIDE SEQUENCE [LARGE SCALE GENOMIC DNA]</scope>
    <source>
        <strain evidence="2 3">HX-22-17</strain>
    </source>
</reference>
<dbReference type="Proteomes" id="UP000488299">
    <property type="component" value="Unassembled WGS sequence"/>
</dbReference>
<feature type="domain" description="Organic solvent tolerance-like N-terminal" evidence="1">
    <location>
        <begin position="45"/>
        <end position="194"/>
    </location>
</feature>
<protein>
    <recommendedName>
        <fullName evidence="1">Organic solvent tolerance-like N-terminal domain-containing protein</fullName>
    </recommendedName>
</protein>
<accession>A0A7J5TVJ4</accession>